<reference evidence="2 3" key="1">
    <citation type="submission" date="2019-07" db="EMBL/GenBank/DDBJ databases">
        <title>Flavobacterium sp. nov., isolated from glacier ice.</title>
        <authorList>
            <person name="Liu Q."/>
            <person name="Xin Y.-H."/>
        </authorList>
    </citation>
    <scope>NUCLEOTIDE SEQUENCE [LARGE SCALE GENOMIC DNA]</scope>
    <source>
        <strain evidence="2 3">ZT4R6</strain>
    </source>
</reference>
<dbReference type="InterPro" id="IPR017259">
    <property type="entry name" value="UCP037672"/>
</dbReference>
<evidence type="ECO:0000256" key="1">
    <source>
        <dbReference type="SAM" id="Phobius"/>
    </source>
</evidence>
<comment type="caution">
    <text evidence="2">The sequence shown here is derived from an EMBL/GenBank/DDBJ whole genome shotgun (WGS) entry which is preliminary data.</text>
</comment>
<dbReference type="EMBL" id="VJVZ01000005">
    <property type="protein sequence ID" value="TRW24676.1"/>
    <property type="molecule type" value="Genomic_DNA"/>
</dbReference>
<feature type="transmembrane region" description="Helical" evidence="1">
    <location>
        <begin position="6"/>
        <end position="25"/>
    </location>
</feature>
<dbReference type="AlphaFoldDB" id="A0A552V2I7"/>
<dbReference type="Pfam" id="PF12650">
    <property type="entry name" value="DUF3784"/>
    <property type="match status" value="1"/>
</dbReference>
<keyword evidence="1" id="KW-0472">Membrane</keyword>
<keyword evidence="1" id="KW-0812">Transmembrane</keyword>
<evidence type="ECO:0000313" key="2">
    <source>
        <dbReference type="EMBL" id="TRW24676.1"/>
    </source>
</evidence>
<feature type="transmembrane region" description="Helical" evidence="1">
    <location>
        <begin position="73"/>
        <end position="91"/>
    </location>
</feature>
<accession>A0A552V2I7</accession>
<keyword evidence="1" id="KW-1133">Transmembrane helix</keyword>
<organism evidence="2 3">
    <name type="scientific">Flavobacterium zepuense</name>
    <dbReference type="NCBI Taxonomy" id="2593302"/>
    <lineage>
        <taxon>Bacteria</taxon>
        <taxon>Pseudomonadati</taxon>
        <taxon>Bacteroidota</taxon>
        <taxon>Flavobacteriia</taxon>
        <taxon>Flavobacteriales</taxon>
        <taxon>Flavobacteriaceae</taxon>
        <taxon>Flavobacterium</taxon>
    </lineage>
</organism>
<feature type="transmembrane region" description="Helical" evidence="1">
    <location>
        <begin position="46"/>
        <end position="67"/>
    </location>
</feature>
<evidence type="ECO:0000313" key="3">
    <source>
        <dbReference type="Proteomes" id="UP000320643"/>
    </source>
</evidence>
<name>A0A552V2I7_9FLAO</name>
<gene>
    <name evidence="2" type="ORF">FMM05_09200</name>
</gene>
<sequence length="104" mass="11369">MLGVALLFAVLGIMIKYGKMYYLIAGYNTLPKEKQALIDIAGLATLLRNVMFAMALGVLAGYLLALGLKNPAIETYSLITTLAIGIPYLIIRSNSKKYQIENKV</sequence>
<proteinExistence type="predicted"/>
<keyword evidence="3" id="KW-1185">Reference proteome</keyword>
<protein>
    <submittedName>
        <fullName evidence="2">DUF3784 domain-containing protein</fullName>
    </submittedName>
</protein>
<dbReference type="OrthoDB" id="836288at2"/>
<dbReference type="RefSeq" id="WP_143373080.1">
    <property type="nucleotide sequence ID" value="NZ_VJVZ01000005.1"/>
</dbReference>
<dbReference type="Proteomes" id="UP000320643">
    <property type="component" value="Unassembled WGS sequence"/>
</dbReference>